<proteinExistence type="predicted"/>
<dbReference type="EMBL" id="LGUT01001633">
    <property type="protein sequence ID" value="KOG88550.1"/>
    <property type="molecule type" value="Genomic_DNA"/>
</dbReference>
<evidence type="ECO:0000313" key="1">
    <source>
        <dbReference type="EMBL" id="KOG88550.1"/>
    </source>
</evidence>
<sequence length="199" mass="21604">MTTAVRIAPAAEDAHALVVSNRPTITSWSLRYFAPWWTTTATEVLRPGAHPTVDARVDASHRAAITRMITDYGGHDDLTYAGARTLVHREDDGTVYAAQPAQRLAYHATSDRRMLSVSGQWNEPVALAAARLARDLIRAQLLAEGWVLLHASAVARDGRALLTLGAKGAGKSTVATTLARQDGWDLLANDRVFARPEQD</sequence>
<gene>
    <name evidence="1" type="ORF">ADK38_19175</name>
</gene>
<feature type="non-terminal residue" evidence="1">
    <location>
        <position position="199"/>
    </location>
</feature>
<keyword evidence="2" id="KW-1185">Reference proteome</keyword>
<dbReference type="InterPro" id="IPR027417">
    <property type="entry name" value="P-loop_NTPase"/>
</dbReference>
<name>A0ABR5J571_9ACTN</name>
<dbReference type="SUPFAM" id="SSF53795">
    <property type="entry name" value="PEP carboxykinase-like"/>
    <property type="match status" value="1"/>
</dbReference>
<accession>A0ABR5J571</accession>
<comment type="caution">
    <text evidence="1">The sequence shown here is derived from an EMBL/GenBank/DDBJ whole genome shotgun (WGS) entry which is preliminary data.</text>
</comment>
<protein>
    <submittedName>
        <fullName evidence="1">Uncharacterized protein</fullName>
    </submittedName>
</protein>
<reference evidence="1 2" key="1">
    <citation type="submission" date="2015-07" db="EMBL/GenBank/DDBJ databases">
        <authorList>
            <person name="Ju K.-S."/>
            <person name="Doroghazi J.R."/>
            <person name="Metcalf W.W."/>
        </authorList>
    </citation>
    <scope>NUCLEOTIDE SEQUENCE [LARGE SCALE GENOMIC DNA]</scope>
    <source>
        <strain evidence="1 2">NRRL B-3589</strain>
    </source>
</reference>
<dbReference type="Proteomes" id="UP000037020">
    <property type="component" value="Unassembled WGS sequence"/>
</dbReference>
<dbReference type="Gene3D" id="3.40.50.300">
    <property type="entry name" value="P-loop containing nucleotide triphosphate hydrolases"/>
    <property type="match status" value="1"/>
</dbReference>
<organism evidence="1 2">
    <name type="scientific">Streptomyces varsoviensis</name>
    <dbReference type="NCBI Taxonomy" id="67373"/>
    <lineage>
        <taxon>Bacteria</taxon>
        <taxon>Bacillati</taxon>
        <taxon>Actinomycetota</taxon>
        <taxon>Actinomycetes</taxon>
        <taxon>Kitasatosporales</taxon>
        <taxon>Streptomycetaceae</taxon>
        <taxon>Streptomyces</taxon>
    </lineage>
</organism>
<evidence type="ECO:0000313" key="2">
    <source>
        <dbReference type="Proteomes" id="UP000037020"/>
    </source>
</evidence>